<dbReference type="AlphaFoldDB" id="A0A177BVN1"/>
<keyword evidence="3" id="KW-1185">Reference proteome</keyword>
<dbReference type="GeneID" id="28769664"/>
<gene>
    <name evidence="2" type="ORF">CC84DRAFT_425556</name>
</gene>
<keyword evidence="1" id="KW-0812">Transmembrane</keyword>
<dbReference type="EMBL" id="KV441564">
    <property type="protein sequence ID" value="OAF98781.1"/>
    <property type="molecule type" value="Genomic_DNA"/>
</dbReference>
<evidence type="ECO:0000313" key="2">
    <source>
        <dbReference type="EMBL" id="OAF98781.1"/>
    </source>
</evidence>
<keyword evidence="1" id="KW-1133">Transmembrane helix</keyword>
<feature type="transmembrane region" description="Helical" evidence="1">
    <location>
        <begin position="53"/>
        <end position="71"/>
    </location>
</feature>
<name>A0A177BVN1_9PLEO</name>
<evidence type="ECO:0000313" key="3">
    <source>
        <dbReference type="Proteomes" id="UP000077069"/>
    </source>
</evidence>
<evidence type="ECO:0000256" key="1">
    <source>
        <dbReference type="SAM" id="Phobius"/>
    </source>
</evidence>
<proteinExistence type="predicted"/>
<dbReference type="RefSeq" id="XP_018029147.1">
    <property type="nucleotide sequence ID" value="XM_018186178.1"/>
</dbReference>
<accession>A0A177BVN1</accession>
<keyword evidence="1" id="KW-0472">Membrane</keyword>
<organism evidence="2 3">
    <name type="scientific">Paraphaeosphaeria sporulosa</name>
    <dbReference type="NCBI Taxonomy" id="1460663"/>
    <lineage>
        <taxon>Eukaryota</taxon>
        <taxon>Fungi</taxon>
        <taxon>Dikarya</taxon>
        <taxon>Ascomycota</taxon>
        <taxon>Pezizomycotina</taxon>
        <taxon>Dothideomycetes</taxon>
        <taxon>Pleosporomycetidae</taxon>
        <taxon>Pleosporales</taxon>
        <taxon>Massarineae</taxon>
        <taxon>Didymosphaeriaceae</taxon>
        <taxon>Paraphaeosphaeria</taxon>
    </lineage>
</organism>
<dbReference type="InParanoid" id="A0A177BVN1"/>
<protein>
    <submittedName>
        <fullName evidence="2">Uncharacterized protein</fullName>
    </submittedName>
</protein>
<sequence>MPPRILTVRRQARSCTHFLAAASTGVARVSASSLSLSISVKVPVLDAMKGRHFIGRVLHVLLVLSLIYTLLRLLYWSFSRLADDAQQGNFAPHPASDVDSAEPEKLSPQKIAESLNTLWLSYDLDHCRNVCEASRVACRLRDCWYVQGVKSWD</sequence>
<dbReference type="OrthoDB" id="3781639at2759"/>
<reference evidence="2 3" key="1">
    <citation type="submission" date="2016-05" db="EMBL/GenBank/DDBJ databases">
        <title>Comparative analysis of secretome profiles of manganese(II)-oxidizing ascomycete fungi.</title>
        <authorList>
            <consortium name="DOE Joint Genome Institute"/>
            <person name="Zeiner C.A."/>
            <person name="Purvine S.O."/>
            <person name="Zink E.M."/>
            <person name="Wu S."/>
            <person name="Pasa-Tolic L."/>
            <person name="Chaput D.L."/>
            <person name="Haridas S."/>
            <person name="Grigoriev I.V."/>
            <person name="Santelli C.M."/>
            <person name="Hansel C.M."/>
        </authorList>
    </citation>
    <scope>NUCLEOTIDE SEQUENCE [LARGE SCALE GENOMIC DNA]</scope>
    <source>
        <strain evidence="2 3">AP3s5-JAC2a</strain>
    </source>
</reference>
<dbReference type="Proteomes" id="UP000077069">
    <property type="component" value="Unassembled WGS sequence"/>
</dbReference>